<evidence type="ECO:0000256" key="4">
    <source>
        <dbReference type="ARBA" id="ARBA00022691"/>
    </source>
</evidence>
<protein>
    <recommendedName>
        <fullName evidence="1">DNA (cytosine-5-)-methyltransferase</fullName>
        <ecNumber evidence="1">2.1.1.37</ecNumber>
    </recommendedName>
</protein>
<dbReference type="Gene3D" id="3.90.120.10">
    <property type="entry name" value="DNA Methylase, subunit A, domain 2"/>
    <property type="match status" value="1"/>
</dbReference>
<dbReference type="InterPro" id="IPR001525">
    <property type="entry name" value="C5_MeTfrase"/>
</dbReference>
<dbReference type="Proteomes" id="UP000467124">
    <property type="component" value="Unassembled WGS sequence"/>
</dbReference>
<proteinExistence type="inferred from homology"/>
<keyword evidence="3 6" id="KW-0808">Transferase</keyword>
<organism evidence="7 9">
    <name type="scientific">Nocardiopsis alba</name>
    <dbReference type="NCBI Taxonomy" id="53437"/>
    <lineage>
        <taxon>Bacteria</taxon>
        <taxon>Bacillati</taxon>
        <taxon>Actinomycetota</taxon>
        <taxon>Actinomycetes</taxon>
        <taxon>Streptosporangiales</taxon>
        <taxon>Nocardiopsidaceae</taxon>
        <taxon>Nocardiopsis</taxon>
    </lineage>
</organism>
<dbReference type="AlphaFoldDB" id="A0A7K2IL27"/>
<dbReference type="PANTHER" id="PTHR10629">
    <property type="entry name" value="CYTOSINE-SPECIFIC METHYLTRANSFERASE"/>
    <property type="match status" value="1"/>
</dbReference>
<evidence type="ECO:0000256" key="5">
    <source>
        <dbReference type="ARBA" id="ARBA00022747"/>
    </source>
</evidence>
<dbReference type="EMBL" id="WWHY01000001">
    <property type="protein sequence ID" value="MYR30760.1"/>
    <property type="molecule type" value="Genomic_DNA"/>
</dbReference>
<dbReference type="GO" id="GO:0003677">
    <property type="term" value="F:DNA binding"/>
    <property type="evidence" value="ECO:0007669"/>
    <property type="project" value="TreeGrafter"/>
</dbReference>
<feature type="active site" evidence="6">
    <location>
        <position position="75"/>
    </location>
</feature>
<dbReference type="Gene3D" id="3.40.50.150">
    <property type="entry name" value="Vaccinia Virus protein VP39"/>
    <property type="match status" value="1"/>
</dbReference>
<evidence type="ECO:0000256" key="2">
    <source>
        <dbReference type="ARBA" id="ARBA00022603"/>
    </source>
</evidence>
<comment type="similarity">
    <text evidence="6">Belongs to the class I-like SAM-binding methyltransferase superfamily. C5-methyltransferase family.</text>
</comment>
<dbReference type="PANTHER" id="PTHR10629:SF52">
    <property type="entry name" value="DNA (CYTOSINE-5)-METHYLTRANSFERASE 1"/>
    <property type="match status" value="1"/>
</dbReference>
<keyword evidence="4 6" id="KW-0949">S-adenosyl-L-methionine</keyword>
<evidence type="ECO:0000313" key="9">
    <source>
        <dbReference type="Proteomes" id="UP000467124"/>
    </source>
</evidence>
<evidence type="ECO:0000256" key="3">
    <source>
        <dbReference type="ARBA" id="ARBA00022679"/>
    </source>
</evidence>
<dbReference type="Pfam" id="PF00145">
    <property type="entry name" value="DNA_methylase"/>
    <property type="match status" value="1"/>
</dbReference>
<dbReference type="PROSITE" id="PS51679">
    <property type="entry name" value="SAM_MT_C5"/>
    <property type="match status" value="1"/>
</dbReference>
<dbReference type="InterPro" id="IPR029063">
    <property type="entry name" value="SAM-dependent_MTases_sf"/>
</dbReference>
<dbReference type="GO" id="GO:0044027">
    <property type="term" value="P:negative regulation of gene expression via chromosomal CpG island methylation"/>
    <property type="evidence" value="ECO:0007669"/>
    <property type="project" value="TreeGrafter"/>
</dbReference>
<dbReference type="EC" id="2.1.1.37" evidence="1"/>
<dbReference type="GO" id="GO:0009307">
    <property type="term" value="P:DNA restriction-modification system"/>
    <property type="evidence" value="ECO:0007669"/>
    <property type="project" value="UniProtKB-KW"/>
</dbReference>
<dbReference type="GO" id="GO:0003886">
    <property type="term" value="F:DNA (cytosine-5-)-methyltransferase activity"/>
    <property type="evidence" value="ECO:0007669"/>
    <property type="project" value="UniProtKB-EC"/>
</dbReference>
<gene>
    <name evidence="7" type="ORF">GTW20_00025</name>
    <name evidence="8" type="ORF">GTW20_00395</name>
</gene>
<dbReference type="SUPFAM" id="SSF53335">
    <property type="entry name" value="S-adenosyl-L-methionine-dependent methyltransferases"/>
    <property type="match status" value="1"/>
</dbReference>
<sequence>MTVTISDFFCGAGGSSTGAAQVPGVSVAIAANHWKLAVDTHQANHPNALHDVADLSQVDPRRYPTTDIAWFSPSCTHHSRAARKRVSPQPDLFGTQLVDIDAERSRATMWDVVRFAEHHRYQRIVVENVLEVRSWVLWPAWTSALSALRYEWTFVSMNAAFATALGHGAATTRDRGFVLAWPQGATPPNVGRWTRPTATCPEHGTISAVQAFKAAEVRAGAYGEQYVWRCPRTECRNVEVHPEVAVADDIIDRTVPAMRIGNRRPGTRSRPLVERTRARLERGLNRYARRDGDAFVVEDLVSPYYGTATPRPASRPLPTITTRDRHGLLIGGRYGSLDDLSYRMFTAAEYARAMGFPKEYVLLGEREDQVRQVGNAVSPPVGRDLVGCQVEALTGERIDRVPAAAAVA</sequence>
<comment type="caution">
    <text evidence="7">The sequence shown here is derived from an EMBL/GenBank/DDBJ whole genome shotgun (WGS) entry which is preliminary data.</text>
</comment>
<dbReference type="RefSeq" id="WP_161109854.1">
    <property type="nucleotide sequence ID" value="NZ_JBHXVI010000018.1"/>
</dbReference>
<evidence type="ECO:0000256" key="6">
    <source>
        <dbReference type="PROSITE-ProRule" id="PRU01016"/>
    </source>
</evidence>
<evidence type="ECO:0000313" key="7">
    <source>
        <dbReference type="EMBL" id="MYR30690.1"/>
    </source>
</evidence>
<keyword evidence="2 6" id="KW-0489">Methyltransferase</keyword>
<keyword evidence="5" id="KW-0680">Restriction system</keyword>
<dbReference type="InterPro" id="IPR050390">
    <property type="entry name" value="C5-Methyltransferase"/>
</dbReference>
<evidence type="ECO:0000256" key="1">
    <source>
        <dbReference type="ARBA" id="ARBA00011975"/>
    </source>
</evidence>
<evidence type="ECO:0000313" key="8">
    <source>
        <dbReference type="EMBL" id="MYR30760.1"/>
    </source>
</evidence>
<dbReference type="GO" id="GO:0032259">
    <property type="term" value="P:methylation"/>
    <property type="evidence" value="ECO:0007669"/>
    <property type="project" value="UniProtKB-KW"/>
</dbReference>
<dbReference type="EMBL" id="WWHY01000001">
    <property type="protein sequence ID" value="MYR30690.1"/>
    <property type="molecule type" value="Genomic_DNA"/>
</dbReference>
<reference evidence="7 9" key="1">
    <citation type="journal article" date="2019" name="Nat. Commun.">
        <title>The antimicrobial potential of Streptomyces from insect microbiomes.</title>
        <authorList>
            <person name="Chevrette M.G."/>
            <person name="Carlson C.M."/>
            <person name="Ortega H.E."/>
            <person name="Thomas C."/>
            <person name="Ananiev G.E."/>
            <person name="Barns K.J."/>
            <person name="Book A.J."/>
            <person name="Cagnazzo J."/>
            <person name="Carlos C."/>
            <person name="Flanigan W."/>
            <person name="Grubbs K.J."/>
            <person name="Horn H.A."/>
            <person name="Hoffmann F.M."/>
            <person name="Klassen J.L."/>
            <person name="Knack J.J."/>
            <person name="Lewin G.R."/>
            <person name="McDonald B.R."/>
            <person name="Muller L."/>
            <person name="Melo W.G.P."/>
            <person name="Pinto-Tomas A.A."/>
            <person name="Schmitz A."/>
            <person name="Wendt-Pienkowski E."/>
            <person name="Wildman S."/>
            <person name="Zhao M."/>
            <person name="Zhang F."/>
            <person name="Bugni T.S."/>
            <person name="Andes D.R."/>
            <person name="Pupo M.T."/>
            <person name="Currie C.R."/>
        </authorList>
    </citation>
    <scope>NUCLEOTIDE SEQUENCE [LARGE SCALE GENOMIC DNA]</scope>
    <source>
        <strain evidence="7 9">SID5840</strain>
    </source>
</reference>
<name>A0A7K2IL27_9ACTN</name>
<accession>A0A7K2IL27</accession>